<sequence length="295" mass="30250">MHSPDLFDSGSVRSDLPGSGLPSAGLPGSALSGQTVLALHAHPDDESIFTGVTLRRLADAGARVVLVLATGGDLGGSRVPLAPGEGITDRRRRELEDAAARLGVSRLVLLGHRDSGLPGGPDARHPRALATADPVLVGRAVAELVDAEGAGTVVHDDDTGIYGHPDHRAAHAAGAVAVALTGAVGYRMTVDREHLALTARDRHLVHGAAHAAGVGFGRVTAEIAVAVRGTEAELAAKRDAMLAHASQIGPDQVPADTFADAYGHEWFLRGERDGVTQEPGVLDALGNAHLLAGAR</sequence>
<evidence type="ECO:0000256" key="1">
    <source>
        <dbReference type="ARBA" id="ARBA00022833"/>
    </source>
</evidence>
<feature type="region of interest" description="Disordered" evidence="2">
    <location>
        <begin position="1"/>
        <end position="27"/>
    </location>
</feature>
<evidence type="ECO:0000313" key="3">
    <source>
        <dbReference type="EMBL" id="SFM83714.1"/>
    </source>
</evidence>
<dbReference type="AlphaFoldDB" id="A0A1I4U3V5"/>
<feature type="compositionally biased region" description="Low complexity" evidence="2">
    <location>
        <begin position="16"/>
        <end position="27"/>
    </location>
</feature>
<accession>A0A1I4U3V5</accession>
<dbReference type="GO" id="GO:0016137">
    <property type="term" value="P:glycoside metabolic process"/>
    <property type="evidence" value="ECO:0007669"/>
    <property type="project" value="UniProtKB-ARBA"/>
</dbReference>
<reference evidence="3 4" key="1">
    <citation type="submission" date="2016-10" db="EMBL/GenBank/DDBJ databases">
        <authorList>
            <person name="de Groot N.N."/>
        </authorList>
    </citation>
    <scope>NUCLEOTIDE SEQUENCE [LARGE SCALE GENOMIC DNA]</scope>
    <source>
        <strain evidence="3 4">CGMCC 4.1877</strain>
    </source>
</reference>
<protein>
    <submittedName>
        <fullName evidence="3">N-acetylglucosaminyl deacetylase, LmbE family</fullName>
    </submittedName>
</protein>
<evidence type="ECO:0000256" key="2">
    <source>
        <dbReference type="SAM" id="MobiDB-lite"/>
    </source>
</evidence>
<dbReference type="Gene3D" id="3.40.50.10320">
    <property type="entry name" value="LmbE-like"/>
    <property type="match status" value="1"/>
</dbReference>
<dbReference type="Pfam" id="PF02585">
    <property type="entry name" value="PIG-L"/>
    <property type="match status" value="1"/>
</dbReference>
<dbReference type="InterPro" id="IPR003737">
    <property type="entry name" value="GlcNAc_PI_deacetylase-related"/>
</dbReference>
<dbReference type="Proteomes" id="UP000199614">
    <property type="component" value="Unassembled WGS sequence"/>
</dbReference>
<dbReference type="EMBL" id="FOUY01000003">
    <property type="protein sequence ID" value="SFM83714.1"/>
    <property type="molecule type" value="Genomic_DNA"/>
</dbReference>
<dbReference type="SUPFAM" id="SSF102588">
    <property type="entry name" value="LmbE-like"/>
    <property type="match status" value="1"/>
</dbReference>
<dbReference type="RefSeq" id="WP_177238279.1">
    <property type="nucleotide sequence ID" value="NZ_FOUY01000003.1"/>
</dbReference>
<proteinExistence type="predicted"/>
<dbReference type="PANTHER" id="PTHR12993">
    <property type="entry name" value="N-ACETYLGLUCOSAMINYL-PHOSPHATIDYLINOSITOL DE-N-ACETYLASE-RELATED"/>
    <property type="match status" value="1"/>
</dbReference>
<keyword evidence="4" id="KW-1185">Reference proteome</keyword>
<keyword evidence="1" id="KW-0862">Zinc</keyword>
<dbReference type="InterPro" id="IPR024078">
    <property type="entry name" value="LmbE-like_dom_sf"/>
</dbReference>
<gene>
    <name evidence="3" type="ORF">SAMN05216207_1003183</name>
</gene>
<dbReference type="GO" id="GO:0016811">
    <property type="term" value="F:hydrolase activity, acting on carbon-nitrogen (but not peptide) bonds, in linear amides"/>
    <property type="evidence" value="ECO:0007669"/>
    <property type="project" value="TreeGrafter"/>
</dbReference>
<name>A0A1I4U3V5_PSUAM</name>
<dbReference type="STRING" id="260086.SAMN05216207_1003183"/>
<evidence type="ECO:0000313" key="4">
    <source>
        <dbReference type="Proteomes" id="UP000199614"/>
    </source>
</evidence>
<organism evidence="3 4">
    <name type="scientific">Pseudonocardia ammonioxydans</name>
    <dbReference type="NCBI Taxonomy" id="260086"/>
    <lineage>
        <taxon>Bacteria</taxon>
        <taxon>Bacillati</taxon>
        <taxon>Actinomycetota</taxon>
        <taxon>Actinomycetes</taxon>
        <taxon>Pseudonocardiales</taxon>
        <taxon>Pseudonocardiaceae</taxon>
        <taxon>Pseudonocardia</taxon>
    </lineage>
</organism>
<dbReference type="PANTHER" id="PTHR12993:SF26">
    <property type="entry name" value="1D-MYO-INOSITOL 2-ACETAMIDO-2-DEOXY-ALPHA-D-GLUCOPYRANOSIDE DEACETYLASE"/>
    <property type="match status" value="1"/>
</dbReference>